<reference evidence="2 3" key="1">
    <citation type="journal article" date="2019" name="Fungal Biol. Biotechnol.">
        <title>Draft genome sequence of fastidious pathogen Ceratobasidium theobromae, which causes vascular-streak dieback in Theobroma cacao.</title>
        <authorList>
            <person name="Ali S.S."/>
            <person name="Asman A."/>
            <person name="Shao J."/>
            <person name="Firmansyah A.P."/>
            <person name="Susilo A.W."/>
            <person name="Rosmana A."/>
            <person name="McMahon P."/>
            <person name="Junaid M."/>
            <person name="Guest D."/>
            <person name="Kheng T.Y."/>
            <person name="Meinhardt L.W."/>
            <person name="Bailey B.A."/>
        </authorList>
    </citation>
    <scope>NUCLEOTIDE SEQUENCE [LARGE SCALE GENOMIC DNA]</scope>
    <source>
        <strain evidence="2 3">CT2</strain>
    </source>
</reference>
<evidence type="ECO:0000313" key="3">
    <source>
        <dbReference type="Proteomes" id="UP000383932"/>
    </source>
</evidence>
<feature type="region of interest" description="Disordered" evidence="1">
    <location>
        <begin position="43"/>
        <end position="110"/>
    </location>
</feature>
<feature type="compositionally biased region" description="Polar residues" evidence="1">
    <location>
        <begin position="171"/>
        <end position="191"/>
    </location>
</feature>
<feature type="compositionally biased region" description="Basic residues" evidence="1">
    <location>
        <begin position="157"/>
        <end position="167"/>
    </location>
</feature>
<name>A0A5N5QTH7_9AGAM</name>
<comment type="caution">
    <text evidence="2">The sequence shown here is derived from an EMBL/GenBank/DDBJ whole genome shotgun (WGS) entry which is preliminary data.</text>
</comment>
<feature type="compositionally biased region" description="Low complexity" evidence="1">
    <location>
        <begin position="76"/>
        <end position="98"/>
    </location>
</feature>
<evidence type="ECO:0000313" key="2">
    <source>
        <dbReference type="EMBL" id="KAB5594994.1"/>
    </source>
</evidence>
<proteinExistence type="predicted"/>
<dbReference type="Proteomes" id="UP000383932">
    <property type="component" value="Unassembled WGS sequence"/>
</dbReference>
<organism evidence="2 3">
    <name type="scientific">Ceratobasidium theobromae</name>
    <dbReference type="NCBI Taxonomy" id="1582974"/>
    <lineage>
        <taxon>Eukaryota</taxon>
        <taxon>Fungi</taxon>
        <taxon>Dikarya</taxon>
        <taxon>Basidiomycota</taxon>
        <taxon>Agaricomycotina</taxon>
        <taxon>Agaricomycetes</taxon>
        <taxon>Cantharellales</taxon>
        <taxon>Ceratobasidiaceae</taxon>
        <taxon>Ceratobasidium</taxon>
    </lineage>
</organism>
<sequence>MNDYSSLFTSGLMLLCDSGRRSRQPDTLCSFLSLDMAESLRTLAPRERSRRSLPQPKPAPLAELPVVPTHARSRSDSAASPPRKAPSLRLALSSAPTTPCSPFPTTPRSSRALSMLSPLTDTWADAIASTLSPTSASALGLHLARLADVENVAPSRVPKRARVRRDRHSAPSRNPSLTPSMRSQASVSTSYRRTHRNGALARLEGRLPRSEWMSDDDDAPPKHRPGLDLPPMDFMSMRTLPLRTEDQNSSFIDLTDDAASLRRPVPA</sequence>
<feature type="region of interest" description="Disordered" evidence="1">
    <location>
        <begin position="157"/>
        <end position="234"/>
    </location>
</feature>
<dbReference type="EMBL" id="SSOP01000014">
    <property type="protein sequence ID" value="KAB5594994.1"/>
    <property type="molecule type" value="Genomic_DNA"/>
</dbReference>
<dbReference type="OrthoDB" id="3244222at2759"/>
<gene>
    <name evidence="2" type="ORF">CTheo_1627</name>
</gene>
<protein>
    <submittedName>
        <fullName evidence="2">Uncharacterized protein</fullName>
    </submittedName>
</protein>
<evidence type="ECO:0000256" key="1">
    <source>
        <dbReference type="SAM" id="MobiDB-lite"/>
    </source>
</evidence>
<keyword evidence="3" id="KW-1185">Reference proteome</keyword>
<dbReference type="AlphaFoldDB" id="A0A5N5QTH7"/>
<accession>A0A5N5QTH7</accession>